<gene>
    <name evidence="2" type="ORF">CDAR_437991</name>
</gene>
<sequence length="100" mass="11267">MDGPSPEDPSGNPHRSIPGNGYSENQEDTTHFEQIWIEEMGTHELRRKLKTVFFLISKPPPFTPHNKKPTHFGKSLLWKTAFHVLLATPPSPVPGHGTLF</sequence>
<keyword evidence="3" id="KW-1185">Reference proteome</keyword>
<comment type="caution">
    <text evidence="2">The sequence shown here is derived from an EMBL/GenBank/DDBJ whole genome shotgun (WGS) entry which is preliminary data.</text>
</comment>
<evidence type="ECO:0000313" key="2">
    <source>
        <dbReference type="EMBL" id="GIY49081.1"/>
    </source>
</evidence>
<dbReference type="Proteomes" id="UP001054837">
    <property type="component" value="Unassembled WGS sequence"/>
</dbReference>
<proteinExistence type="predicted"/>
<evidence type="ECO:0000256" key="1">
    <source>
        <dbReference type="SAM" id="MobiDB-lite"/>
    </source>
</evidence>
<feature type="region of interest" description="Disordered" evidence="1">
    <location>
        <begin position="1"/>
        <end position="30"/>
    </location>
</feature>
<accession>A0AAV4TVI9</accession>
<evidence type="ECO:0000313" key="3">
    <source>
        <dbReference type="Proteomes" id="UP001054837"/>
    </source>
</evidence>
<dbReference type="AlphaFoldDB" id="A0AAV4TVI9"/>
<organism evidence="2 3">
    <name type="scientific">Caerostris darwini</name>
    <dbReference type="NCBI Taxonomy" id="1538125"/>
    <lineage>
        <taxon>Eukaryota</taxon>
        <taxon>Metazoa</taxon>
        <taxon>Ecdysozoa</taxon>
        <taxon>Arthropoda</taxon>
        <taxon>Chelicerata</taxon>
        <taxon>Arachnida</taxon>
        <taxon>Araneae</taxon>
        <taxon>Araneomorphae</taxon>
        <taxon>Entelegynae</taxon>
        <taxon>Araneoidea</taxon>
        <taxon>Araneidae</taxon>
        <taxon>Caerostris</taxon>
    </lineage>
</organism>
<dbReference type="EMBL" id="BPLQ01010200">
    <property type="protein sequence ID" value="GIY49081.1"/>
    <property type="molecule type" value="Genomic_DNA"/>
</dbReference>
<reference evidence="2 3" key="1">
    <citation type="submission" date="2021-06" db="EMBL/GenBank/DDBJ databases">
        <title>Caerostris darwini draft genome.</title>
        <authorList>
            <person name="Kono N."/>
            <person name="Arakawa K."/>
        </authorList>
    </citation>
    <scope>NUCLEOTIDE SEQUENCE [LARGE SCALE GENOMIC DNA]</scope>
</reference>
<name>A0AAV4TVI9_9ARAC</name>
<protein>
    <submittedName>
        <fullName evidence="2">Uncharacterized protein</fullName>
    </submittedName>
</protein>